<evidence type="ECO:0000256" key="10">
    <source>
        <dbReference type="ARBA" id="ARBA00022792"/>
    </source>
</evidence>
<keyword evidence="8" id="KW-0679">Respiratory chain</keyword>
<evidence type="ECO:0000256" key="13">
    <source>
        <dbReference type="ARBA" id="ARBA00023128"/>
    </source>
</evidence>
<keyword evidence="13" id="KW-0496">Mitochondrion</keyword>
<dbReference type="GO" id="GO:0005743">
    <property type="term" value="C:mitochondrial inner membrane"/>
    <property type="evidence" value="ECO:0007669"/>
    <property type="project" value="UniProtKB-SubCell"/>
</dbReference>
<name>A0A6J1QX24_9HYME</name>
<evidence type="ECO:0000256" key="9">
    <source>
        <dbReference type="ARBA" id="ARBA00022692"/>
    </source>
</evidence>
<evidence type="ECO:0000256" key="2">
    <source>
        <dbReference type="ARBA" id="ARBA00004273"/>
    </source>
</evidence>
<evidence type="ECO:0000256" key="5">
    <source>
        <dbReference type="ARBA" id="ARBA00011533"/>
    </source>
</evidence>
<dbReference type="CTD" id="31697"/>
<evidence type="ECO:0000256" key="15">
    <source>
        <dbReference type="ARBA" id="ARBA00030377"/>
    </source>
</evidence>
<evidence type="ECO:0000313" key="19">
    <source>
        <dbReference type="RefSeq" id="XP_024886857.1"/>
    </source>
</evidence>
<evidence type="ECO:0000313" key="18">
    <source>
        <dbReference type="Proteomes" id="UP000504618"/>
    </source>
</evidence>
<accession>A0A6J1QX24</accession>
<proteinExistence type="inferred from homology"/>
<comment type="subcellular location">
    <subcellularLocation>
        <location evidence="2">Mitochondrion inner membrane</location>
    </subcellularLocation>
    <subcellularLocation>
        <location evidence="3">Mitochondrion membrane</location>
        <topology evidence="3">Single-pass membrane protein</topology>
    </subcellularLocation>
</comment>
<dbReference type="OrthoDB" id="9923602at2759"/>
<evidence type="ECO:0000256" key="4">
    <source>
        <dbReference type="ARBA" id="ARBA00007393"/>
    </source>
</evidence>
<evidence type="ECO:0000256" key="16">
    <source>
        <dbReference type="ARBA" id="ARBA00033364"/>
    </source>
</evidence>
<dbReference type="PANTHER" id="PTHR15222">
    <property type="entry name" value="NADH DEHYDROGENASE [UBIQUINONE] 1 BETA SUBCOMPLEX SUBUNIT 1"/>
    <property type="match status" value="1"/>
</dbReference>
<keyword evidence="14 17" id="KW-0472">Membrane</keyword>
<keyword evidence="18" id="KW-1185">Reference proteome</keyword>
<dbReference type="AlphaFoldDB" id="A0A6J1QX24"/>
<evidence type="ECO:0000256" key="1">
    <source>
        <dbReference type="ARBA" id="ARBA00003335"/>
    </source>
</evidence>
<evidence type="ECO:0000256" key="11">
    <source>
        <dbReference type="ARBA" id="ARBA00022982"/>
    </source>
</evidence>
<sequence length="66" mass="7958">MGALQKHWLAHKHIYKLYWTLIFPITGWMIGHKLEKLETERMTMFRDKSALYGRELKPGEPPSWPY</sequence>
<evidence type="ECO:0000256" key="3">
    <source>
        <dbReference type="ARBA" id="ARBA00004304"/>
    </source>
</evidence>
<protein>
    <recommendedName>
        <fullName evidence="6">NADH dehydrogenase [ubiquinone] 1 beta subcomplex subunit 1</fullName>
    </recommendedName>
    <alternativeName>
        <fullName evidence="16">Complex I-MNLL</fullName>
    </alternativeName>
    <alternativeName>
        <fullName evidence="15">NADH-ubiquinone oxidoreductase MNLL subunit</fullName>
    </alternativeName>
</protein>
<dbReference type="Proteomes" id="UP000504618">
    <property type="component" value="Unplaced"/>
</dbReference>
<keyword evidence="10" id="KW-0999">Mitochondrion inner membrane</keyword>
<keyword evidence="7" id="KW-0813">Transport</keyword>
<dbReference type="GeneID" id="112464222"/>
<keyword evidence="11" id="KW-0249">Electron transport</keyword>
<evidence type="ECO:0000256" key="12">
    <source>
        <dbReference type="ARBA" id="ARBA00022989"/>
    </source>
</evidence>
<dbReference type="PANTHER" id="PTHR15222:SF2">
    <property type="entry name" value="NADH DEHYDROGENASE [UBIQUINONE] 1 BETA SUBCOMPLEX SUBUNIT 1"/>
    <property type="match status" value="1"/>
</dbReference>
<keyword evidence="12 17" id="KW-1133">Transmembrane helix</keyword>
<dbReference type="Pfam" id="PF08040">
    <property type="entry name" value="NADH_oxidored"/>
    <property type="match status" value="1"/>
</dbReference>
<comment type="function">
    <text evidence="1">Accessory subunit of the mitochondrial membrane respiratory chain NADH dehydrogenase (Complex I) that is believed not to be involved in catalysis. Complex I functions in the transfer of electrons from NADH to the respiratory chain. The immediate electron acceptor for the enzyme is believed to be ubiquinone.</text>
</comment>
<evidence type="ECO:0000256" key="17">
    <source>
        <dbReference type="SAM" id="Phobius"/>
    </source>
</evidence>
<evidence type="ECO:0000256" key="6">
    <source>
        <dbReference type="ARBA" id="ARBA00018678"/>
    </source>
</evidence>
<dbReference type="InterPro" id="IPR012575">
    <property type="entry name" value="NDUB1"/>
</dbReference>
<gene>
    <name evidence="19" type="primary">LOC112464222</name>
</gene>
<organism evidence="18 19">
    <name type="scientific">Temnothorax curvispinosus</name>
    <dbReference type="NCBI Taxonomy" id="300111"/>
    <lineage>
        <taxon>Eukaryota</taxon>
        <taxon>Metazoa</taxon>
        <taxon>Ecdysozoa</taxon>
        <taxon>Arthropoda</taxon>
        <taxon>Hexapoda</taxon>
        <taxon>Insecta</taxon>
        <taxon>Pterygota</taxon>
        <taxon>Neoptera</taxon>
        <taxon>Endopterygota</taxon>
        <taxon>Hymenoptera</taxon>
        <taxon>Apocrita</taxon>
        <taxon>Aculeata</taxon>
        <taxon>Formicoidea</taxon>
        <taxon>Formicidae</taxon>
        <taxon>Myrmicinae</taxon>
        <taxon>Temnothorax</taxon>
    </lineage>
</organism>
<reference evidence="19" key="1">
    <citation type="submission" date="2025-08" db="UniProtKB">
        <authorList>
            <consortium name="RefSeq"/>
        </authorList>
    </citation>
    <scope>IDENTIFICATION</scope>
    <source>
        <tissue evidence="19">Whole body</tissue>
    </source>
</reference>
<evidence type="ECO:0000256" key="14">
    <source>
        <dbReference type="ARBA" id="ARBA00023136"/>
    </source>
</evidence>
<evidence type="ECO:0000256" key="7">
    <source>
        <dbReference type="ARBA" id="ARBA00022448"/>
    </source>
</evidence>
<comment type="similarity">
    <text evidence="4">Belongs to the complex I NDUFB1 subunit family.</text>
</comment>
<comment type="subunit">
    <text evidence="5">Complex I is composed of 45 different subunits.</text>
</comment>
<evidence type="ECO:0000256" key="8">
    <source>
        <dbReference type="ARBA" id="ARBA00022660"/>
    </source>
</evidence>
<keyword evidence="9 17" id="KW-0812">Transmembrane</keyword>
<dbReference type="RefSeq" id="XP_024886857.1">
    <property type="nucleotide sequence ID" value="XM_025031089.1"/>
</dbReference>
<feature type="transmembrane region" description="Helical" evidence="17">
    <location>
        <begin position="17"/>
        <end position="34"/>
    </location>
</feature>